<dbReference type="RefSeq" id="WP_284244241.1">
    <property type="nucleotide sequence ID" value="NZ_BSST01000001.1"/>
</dbReference>
<evidence type="ECO:0000313" key="1">
    <source>
        <dbReference type="EMBL" id="GLX78355.1"/>
    </source>
</evidence>
<gene>
    <name evidence="1" type="ORF">tinsulaeT_16950</name>
</gene>
<accession>A0ABQ6GV29</accession>
<keyword evidence="2" id="KW-1185">Reference proteome</keyword>
<name>A0ABQ6GV29_9GAMM</name>
<evidence type="ECO:0008006" key="3">
    <source>
        <dbReference type="Google" id="ProtNLM"/>
    </source>
</evidence>
<proteinExistence type="predicted"/>
<dbReference type="PROSITE" id="PS51257">
    <property type="entry name" value="PROKAR_LIPOPROTEIN"/>
    <property type="match status" value="1"/>
</dbReference>
<reference evidence="1 2" key="1">
    <citation type="submission" date="2023-03" db="EMBL/GenBank/DDBJ databases">
        <title>Draft genome sequence of Thalassotalea insulae KCTC 62186T.</title>
        <authorList>
            <person name="Sawabe T."/>
        </authorList>
    </citation>
    <scope>NUCLEOTIDE SEQUENCE [LARGE SCALE GENOMIC DNA]</scope>
    <source>
        <strain evidence="1 2">KCTC 62186</strain>
    </source>
</reference>
<comment type="caution">
    <text evidence="1">The sequence shown here is derived from an EMBL/GenBank/DDBJ whole genome shotgun (WGS) entry which is preliminary data.</text>
</comment>
<evidence type="ECO:0000313" key="2">
    <source>
        <dbReference type="Proteomes" id="UP001157186"/>
    </source>
</evidence>
<sequence length="139" mass="15730">MKSIIIAIFFALTLCACNEPKEISADQVAVAFFDALYNQKDIKQATSYCTPDFAKQLTQYRTAQNAARRLFNMSFDSTKIDAALADFKVREEFNTTGKLTILFTGDRHGKTYKELKSIKMVKKGQTWLVDELLKDPIAS</sequence>
<organism evidence="1 2">
    <name type="scientific">Thalassotalea insulae</name>
    <dbReference type="NCBI Taxonomy" id="2056778"/>
    <lineage>
        <taxon>Bacteria</taxon>
        <taxon>Pseudomonadati</taxon>
        <taxon>Pseudomonadota</taxon>
        <taxon>Gammaproteobacteria</taxon>
        <taxon>Alteromonadales</taxon>
        <taxon>Colwelliaceae</taxon>
        <taxon>Thalassotalea</taxon>
    </lineage>
</organism>
<dbReference type="EMBL" id="BSST01000001">
    <property type="protein sequence ID" value="GLX78355.1"/>
    <property type="molecule type" value="Genomic_DNA"/>
</dbReference>
<protein>
    <recommendedName>
        <fullName evidence="3">DUF4878 domain-containing protein</fullName>
    </recommendedName>
</protein>
<dbReference type="Proteomes" id="UP001157186">
    <property type="component" value="Unassembled WGS sequence"/>
</dbReference>